<keyword evidence="6" id="KW-0812">Transmembrane</keyword>
<organism evidence="7 8">
    <name type="scientific">Paspalum notatum var. saurae</name>
    <dbReference type="NCBI Taxonomy" id="547442"/>
    <lineage>
        <taxon>Eukaryota</taxon>
        <taxon>Viridiplantae</taxon>
        <taxon>Streptophyta</taxon>
        <taxon>Embryophyta</taxon>
        <taxon>Tracheophyta</taxon>
        <taxon>Spermatophyta</taxon>
        <taxon>Magnoliopsida</taxon>
        <taxon>Liliopsida</taxon>
        <taxon>Poales</taxon>
        <taxon>Poaceae</taxon>
        <taxon>PACMAD clade</taxon>
        <taxon>Panicoideae</taxon>
        <taxon>Andropogonodae</taxon>
        <taxon>Paspaleae</taxon>
        <taxon>Paspalinae</taxon>
        <taxon>Paspalum</taxon>
    </lineage>
</organism>
<evidence type="ECO:0008006" key="9">
    <source>
        <dbReference type="Google" id="ProtNLM"/>
    </source>
</evidence>
<evidence type="ECO:0000313" key="7">
    <source>
        <dbReference type="EMBL" id="WVZ90874.1"/>
    </source>
</evidence>
<evidence type="ECO:0000256" key="4">
    <source>
        <dbReference type="ARBA" id="ARBA00023002"/>
    </source>
</evidence>
<dbReference type="GO" id="GO:0004497">
    <property type="term" value="F:monooxygenase activity"/>
    <property type="evidence" value="ECO:0007669"/>
    <property type="project" value="InterPro"/>
</dbReference>
<dbReference type="GO" id="GO:0016705">
    <property type="term" value="F:oxidoreductase activity, acting on paired donors, with incorporation or reduction of molecular oxygen"/>
    <property type="evidence" value="ECO:0007669"/>
    <property type="project" value="InterPro"/>
</dbReference>
<dbReference type="Pfam" id="PF00067">
    <property type="entry name" value="p450"/>
    <property type="match status" value="1"/>
</dbReference>
<dbReference type="InterPro" id="IPR036396">
    <property type="entry name" value="Cyt_P450_sf"/>
</dbReference>
<evidence type="ECO:0000256" key="6">
    <source>
        <dbReference type="SAM" id="Phobius"/>
    </source>
</evidence>
<evidence type="ECO:0000256" key="3">
    <source>
        <dbReference type="ARBA" id="ARBA00022723"/>
    </source>
</evidence>
<comment type="similarity">
    <text evidence="1">Belongs to the cytochrome P450 family.</text>
</comment>
<dbReference type="InterPro" id="IPR001128">
    <property type="entry name" value="Cyt_P450"/>
</dbReference>
<dbReference type="GO" id="GO:0005506">
    <property type="term" value="F:iron ion binding"/>
    <property type="evidence" value="ECO:0007669"/>
    <property type="project" value="InterPro"/>
</dbReference>
<protein>
    <recommendedName>
        <fullName evidence="9">Cytochrome P450</fullName>
    </recommendedName>
</protein>
<keyword evidence="6" id="KW-1133">Transmembrane helix</keyword>
<dbReference type="SUPFAM" id="SSF48264">
    <property type="entry name" value="Cytochrome P450"/>
    <property type="match status" value="1"/>
</dbReference>
<keyword evidence="8" id="KW-1185">Reference proteome</keyword>
<keyword evidence="5" id="KW-0408">Iron</keyword>
<evidence type="ECO:0000256" key="2">
    <source>
        <dbReference type="ARBA" id="ARBA00022617"/>
    </source>
</evidence>
<dbReference type="GO" id="GO:0020037">
    <property type="term" value="F:heme binding"/>
    <property type="evidence" value="ECO:0007669"/>
    <property type="project" value="InterPro"/>
</dbReference>
<dbReference type="AlphaFoldDB" id="A0AAQ3UFS6"/>
<sequence length="254" mass="28359">MSTSRRHSHFLFLPYVELTSAMPAAVALVATFVILVLSSVVWLRRRRRKPLNLPPGPRGWPVIGSLGSLAGALPPHRALTALAARHGPLMHLRFGSFDTVVVSSAETARLVLKTHDLAFADRPPTAIGRIIAYGYKGILQTPYGPYWRMARKLCATELFSARRVDSFEHAREQEVRALTRGVFESAGTAIVVKEHLLNFTMRNILRMAVGEKWSAFYGSKEGEAFRHIMEEGFAVTGAVNNIGQWVPWLEWLDL</sequence>
<evidence type="ECO:0000256" key="5">
    <source>
        <dbReference type="ARBA" id="ARBA00023004"/>
    </source>
</evidence>
<keyword evidence="3" id="KW-0479">Metal-binding</keyword>
<dbReference type="Gene3D" id="1.10.630.10">
    <property type="entry name" value="Cytochrome P450"/>
    <property type="match status" value="1"/>
</dbReference>
<dbReference type="PANTHER" id="PTHR47944">
    <property type="entry name" value="CYTOCHROME P450 98A9"/>
    <property type="match status" value="1"/>
</dbReference>
<gene>
    <name evidence="7" type="ORF">U9M48_037132</name>
</gene>
<dbReference type="PANTHER" id="PTHR47944:SF14">
    <property type="entry name" value="CYTOCHROME P450"/>
    <property type="match status" value="1"/>
</dbReference>
<dbReference type="Proteomes" id="UP001341281">
    <property type="component" value="Chromosome 08"/>
</dbReference>
<evidence type="ECO:0000256" key="1">
    <source>
        <dbReference type="ARBA" id="ARBA00010617"/>
    </source>
</evidence>
<proteinExistence type="inferred from homology"/>
<evidence type="ECO:0000313" key="8">
    <source>
        <dbReference type="Proteomes" id="UP001341281"/>
    </source>
</evidence>
<keyword evidence="6" id="KW-0472">Membrane</keyword>
<accession>A0AAQ3UFS6</accession>
<name>A0AAQ3UFS6_PASNO</name>
<reference evidence="7 8" key="1">
    <citation type="submission" date="2024-02" db="EMBL/GenBank/DDBJ databases">
        <title>High-quality chromosome-scale genome assembly of Pensacola bahiagrass (Paspalum notatum Flugge var. saurae).</title>
        <authorList>
            <person name="Vega J.M."/>
            <person name="Podio M."/>
            <person name="Orjuela J."/>
            <person name="Siena L.A."/>
            <person name="Pessino S.C."/>
            <person name="Combes M.C."/>
            <person name="Mariac C."/>
            <person name="Albertini E."/>
            <person name="Pupilli F."/>
            <person name="Ortiz J.P.A."/>
            <person name="Leblanc O."/>
        </authorList>
    </citation>
    <scope>NUCLEOTIDE SEQUENCE [LARGE SCALE GENOMIC DNA]</scope>
    <source>
        <strain evidence="7">R1</strain>
        <tissue evidence="7">Leaf</tissue>
    </source>
</reference>
<keyword evidence="4" id="KW-0560">Oxidoreductase</keyword>
<feature type="transmembrane region" description="Helical" evidence="6">
    <location>
        <begin position="20"/>
        <end position="43"/>
    </location>
</feature>
<keyword evidence="2" id="KW-0349">Heme</keyword>
<dbReference type="EMBL" id="CP144752">
    <property type="protein sequence ID" value="WVZ90874.1"/>
    <property type="molecule type" value="Genomic_DNA"/>
</dbReference>